<comment type="caution">
    <text evidence="1">The sequence shown here is derived from an EMBL/GenBank/DDBJ whole genome shotgun (WGS) entry which is preliminary data.</text>
</comment>
<evidence type="ECO:0000313" key="2">
    <source>
        <dbReference type="Proteomes" id="UP000789405"/>
    </source>
</evidence>
<accession>A0A9N9P9J9</accession>
<name>A0A9N9P9J9_9GLOM</name>
<reference evidence="1" key="1">
    <citation type="submission" date="2021-06" db="EMBL/GenBank/DDBJ databases">
        <authorList>
            <person name="Kallberg Y."/>
            <person name="Tangrot J."/>
            <person name="Rosling A."/>
        </authorList>
    </citation>
    <scope>NUCLEOTIDE SEQUENCE</scope>
    <source>
        <strain evidence="1">MA453B</strain>
    </source>
</reference>
<proteinExistence type="predicted"/>
<feature type="non-terminal residue" evidence="1">
    <location>
        <position position="1"/>
    </location>
</feature>
<protein>
    <submittedName>
        <fullName evidence="1">19789_t:CDS:1</fullName>
    </submittedName>
</protein>
<dbReference type="OrthoDB" id="2323037at2759"/>
<organism evidence="1 2">
    <name type="scientific">Dentiscutata erythropus</name>
    <dbReference type="NCBI Taxonomy" id="1348616"/>
    <lineage>
        <taxon>Eukaryota</taxon>
        <taxon>Fungi</taxon>
        <taxon>Fungi incertae sedis</taxon>
        <taxon>Mucoromycota</taxon>
        <taxon>Glomeromycotina</taxon>
        <taxon>Glomeromycetes</taxon>
        <taxon>Diversisporales</taxon>
        <taxon>Gigasporaceae</taxon>
        <taxon>Dentiscutata</taxon>
    </lineage>
</organism>
<sequence>QAKRTCERPKHFKRCTFWRFLRASIKEKYTKQDWLKSLNSEENILKLLFYINIQKPVKKDEKLDGTITIEDIETSGLIFLKQCGKLFIPRAPLISKTFNSFVRPGLLDGRKLPVIFSNKEGYKEIDVMSGRYTVLIARRTIHTNSTGKIGVDLILDEEKRASATGCNRFALVTPKTMDVEDIKNIPDNCIIMAGKDLINFIALYRSTRIELG</sequence>
<gene>
    <name evidence="1" type="ORF">DERYTH_LOCUS22327</name>
</gene>
<dbReference type="Proteomes" id="UP000789405">
    <property type="component" value="Unassembled WGS sequence"/>
</dbReference>
<keyword evidence="2" id="KW-1185">Reference proteome</keyword>
<dbReference type="EMBL" id="CAJVPY010030689">
    <property type="protein sequence ID" value="CAG8795697.1"/>
    <property type="molecule type" value="Genomic_DNA"/>
</dbReference>
<dbReference type="AlphaFoldDB" id="A0A9N9P9J9"/>
<feature type="non-terminal residue" evidence="1">
    <location>
        <position position="212"/>
    </location>
</feature>
<evidence type="ECO:0000313" key="1">
    <source>
        <dbReference type="EMBL" id="CAG8795697.1"/>
    </source>
</evidence>